<keyword evidence="2" id="KW-0812">Transmembrane</keyword>
<sequence length="473" mass="49677">MEPGFKVESTQPLRMNSENLNGTQSNTQSTSAIDRVITERIGSGENCPKYNNRRGSSSTNQSTGNLEASSPESNLSALSKSKSGSITSLSSSSSNALLDDLLQVEASDSHKPRTDGIAPSPGHDEYCLLKLQKEKDTVKVSSKAGHDSESSSGAASASPMSDITHQSLLHSMSPTQSPPIQVMDRSGGYNPCRIPSSVFSKPSTPVEWSIASNESLFSLHIGNHSFSREHISTPANLLKSEESGRSNEFITISPSPLHEVALLDQTVHMEKTPAANSKSTEFIKDVQKENGNSGYGEKVNSPVATWNTSRLSNESRTSAPSFSFPIERSVCGRRATVLIVVGHPATVSGHVASINGRAAPVNGRAAPAVSGRVATAVSGQVAPVNGRVATAVSGLVATVWVATVVSGRVATVNVRAVLVLSVAVRPATIGTVAENGLVVVLLPCMILSPLTYLLVISLGANYLRVQCSVPLSI</sequence>
<dbReference type="Proteomes" id="UP001634007">
    <property type="component" value="Unassembled WGS sequence"/>
</dbReference>
<keyword evidence="4" id="KW-1185">Reference proteome</keyword>
<evidence type="ECO:0000256" key="2">
    <source>
        <dbReference type="SAM" id="Phobius"/>
    </source>
</evidence>
<gene>
    <name evidence="3" type="ORF">ACJRO7_028493</name>
</gene>
<evidence type="ECO:0000313" key="4">
    <source>
        <dbReference type="Proteomes" id="UP001634007"/>
    </source>
</evidence>
<feature type="region of interest" description="Disordered" evidence="1">
    <location>
        <begin position="138"/>
        <end position="161"/>
    </location>
</feature>
<protein>
    <submittedName>
        <fullName evidence="3">Uncharacterized protein</fullName>
    </submittedName>
</protein>
<feature type="compositionally biased region" description="Polar residues" evidence="1">
    <location>
        <begin position="53"/>
        <end position="72"/>
    </location>
</feature>
<feature type="compositionally biased region" description="Low complexity" evidence="1">
    <location>
        <begin position="150"/>
        <end position="161"/>
    </location>
</feature>
<feature type="region of interest" description="Disordered" evidence="1">
    <location>
        <begin position="1"/>
        <end position="93"/>
    </location>
</feature>
<evidence type="ECO:0000256" key="1">
    <source>
        <dbReference type="SAM" id="MobiDB-lite"/>
    </source>
</evidence>
<keyword evidence="2" id="KW-1133">Transmembrane helix</keyword>
<evidence type="ECO:0000313" key="3">
    <source>
        <dbReference type="EMBL" id="KAL3731616.1"/>
    </source>
</evidence>
<reference evidence="3 4" key="1">
    <citation type="submission" date="2024-11" db="EMBL/GenBank/DDBJ databases">
        <title>Chromosome-level genome assembly of Eucalyptus globulus Labill. provides insights into its genome evolution.</title>
        <authorList>
            <person name="Li X."/>
        </authorList>
    </citation>
    <scope>NUCLEOTIDE SEQUENCE [LARGE SCALE GENOMIC DNA]</scope>
    <source>
        <strain evidence="3">CL2024</strain>
        <tissue evidence="3">Fresh tender leaves</tissue>
    </source>
</reference>
<proteinExistence type="predicted"/>
<keyword evidence="2" id="KW-0472">Membrane</keyword>
<name>A0ABD3K0K4_EUCGL</name>
<feature type="transmembrane region" description="Helical" evidence="2">
    <location>
        <begin position="437"/>
        <end position="463"/>
    </location>
</feature>
<feature type="compositionally biased region" description="Low complexity" evidence="1">
    <location>
        <begin position="73"/>
        <end position="93"/>
    </location>
</feature>
<dbReference type="EMBL" id="JBJKBG010000007">
    <property type="protein sequence ID" value="KAL3731616.1"/>
    <property type="molecule type" value="Genomic_DNA"/>
</dbReference>
<feature type="compositionally biased region" description="Basic and acidic residues" evidence="1">
    <location>
        <begin position="138"/>
        <end position="149"/>
    </location>
</feature>
<feature type="compositionally biased region" description="Polar residues" evidence="1">
    <location>
        <begin position="8"/>
        <end position="32"/>
    </location>
</feature>
<dbReference type="PANTHER" id="PTHR33673">
    <property type="entry name" value="SUPPRESSOR SRP40-LIKE PROTEIN"/>
    <property type="match status" value="1"/>
</dbReference>
<accession>A0ABD3K0K4</accession>
<comment type="caution">
    <text evidence="3">The sequence shown here is derived from an EMBL/GenBank/DDBJ whole genome shotgun (WGS) entry which is preliminary data.</text>
</comment>
<organism evidence="3 4">
    <name type="scientific">Eucalyptus globulus</name>
    <name type="common">Tasmanian blue gum</name>
    <dbReference type="NCBI Taxonomy" id="34317"/>
    <lineage>
        <taxon>Eukaryota</taxon>
        <taxon>Viridiplantae</taxon>
        <taxon>Streptophyta</taxon>
        <taxon>Embryophyta</taxon>
        <taxon>Tracheophyta</taxon>
        <taxon>Spermatophyta</taxon>
        <taxon>Magnoliopsida</taxon>
        <taxon>eudicotyledons</taxon>
        <taxon>Gunneridae</taxon>
        <taxon>Pentapetalae</taxon>
        <taxon>rosids</taxon>
        <taxon>malvids</taxon>
        <taxon>Myrtales</taxon>
        <taxon>Myrtaceae</taxon>
        <taxon>Myrtoideae</taxon>
        <taxon>Eucalypteae</taxon>
        <taxon>Eucalyptus</taxon>
    </lineage>
</organism>
<dbReference type="AlphaFoldDB" id="A0ABD3K0K4"/>
<dbReference type="PANTHER" id="PTHR33673:SF3">
    <property type="entry name" value="SUPPRESSOR SRP40-LIKE PROTEIN"/>
    <property type="match status" value="1"/>
</dbReference>